<keyword evidence="3" id="KW-1185">Reference proteome</keyword>
<evidence type="ECO:0000256" key="1">
    <source>
        <dbReference type="SAM" id="Phobius"/>
    </source>
</evidence>
<sequence length="108" mass="11650">MSHHRESLGHKVEIIYSLLQVIVSSFFSPLEGVVSIFVQGSSLFGGILPLIPVVNLVALSWSALLSLHPKSLLGRSLLQQRRARHGCALIGCLCPVKTFSSNMAKAIA</sequence>
<feature type="transmembrane region" description="Helical" evidence="1">
    <location>
        <begin position="12"/>
        <end position="37"/>
    </location>
</feature>
<keyword evidence="1" id="KW-0812">Transmembrane</keyword>
<evidence type="ECO:0000313" key="3">
    <source>
        <dbReference type="Proteomes" id="UP000467841"/>
    </source>
</evidence>
<comment type="caution">
    <text evidence="2">The sequence shown here is derived from an EMBL/GenBank/DDBJ whole genome shotgun (WGS) entry which is preliminary data.</text>
</comment>
<dbReference type="EMBL" id="CACVBM020000677">
    <property type="protein sequence ID" value="CAA7022292.1"/>
    <property type="molecule type" value="Genomic_DNA"/>
</dbReference>
<dbReference type="AlphaFoldDB" id="A0A6D2I5L2"/>
<evidence type="ECO:0000313" key="2">
    <source>
        <dbReference type="EMBL" id="CAA7022292.1"/>
    </source>
</evidence>
<protein>
    <submittedName>
        <fullName evidence="2">Uncharacterized protein</fullName>
    </submittedName>
</protein>
<accession>A0A6D2I5L2</accession>
<gene>
    <name evidence="2" type="ORF">MERR_LOCUS9527</name>
</gene>
<reference evidence="2" key="1">
    <citation type="submission" date="2020-01" db="EMBL/GenBank/DDBJ databases">
        <authorList>
            <person name="Mishra B."/>
        </authorList>
    </citation>
    <scope>NUCLEOTIDE SEQUENCE [LARGE SCALE GENOMIC DNA]</scope>
</reference>
<proteinExistence type="predicted"/>
<keyword evidence="1" id="KW-1133">Transmembrane helix</keyword>
<feature type="transmembrane region" description="Helical" evidence="1">
    <location>
        <begin position="43"/>
        <end position="67"/>
    </location>
</feature>
<organism evidence="2 3">
    <name type="scientific">Microthlaspi erraticum</name>
    <dbReference type="NCBI Taxonomy" id="1685480"/>
    <lineage>
        <taxon>Eukaryota</taxon>
        <taxon>Viridiplantae</taxon>
        <taxon>Streptophyta</taxon>
        <taxon>Embryophyta</taxon>
        <taxon>Tracheophyta</taxon>
        <taxon>Spermatophyta</taxon>
        <taxon>Magnoliopsida</taxon>
        <taxon>eudicotyledons</taxon>
        <taxon>Gunneridae</taxon>
        <taxon>Pentapetalae</taxon>
        <taxon>rosids</taxon>
        <taxon>malvids</taxon>
        <taxon>Brassicales</taxon>
        <taxon>Brassicaceae</taxon>
        <taxon>Coluteocarpeae</taxon>
        <taxon>Microthlaspi</taxon>
    </lineage>
</organism>
<keyword evidence="1" id="KW-0472">Membrane</keyword>
<dbReference type="Proteomes" id="UP000467841">
    <property type="component" value="Unassembled WGS sequence"/>
</dbReference>
<name>A0A6D2I5L2_9BRAS</name>